<dbReference type="NCBIfam" id="NF003671">
    <property type="entry name" value="PRK05294.1"/>
    <property type="match status" value="1"/>
</dbReference>
<comment type="function">
    <text evidence="3">Catalyzes the synthesis of the hydroxymethylpyrimidine phosphate (HMP-P) moiety of thiamine from aminoimidazole ribotide (AIR) in a radical S-adenosyl-L-methionine (SAM)-dependent reaction.</text>
</comment>
<dbReference type="GO" id="GO:0016830">
    <property type="term" value="F:carbon-carbon lyase activity"/>
    <property type="evidence" value="ECO:0007669"/>
    <property type="project" value="InterPro"/>
</dbReference>
<evidence type="ECO:0000256" key="8">
    <source>
        <dbReference type="ARBA" id="ARBA00022571"/>
    </source>
</evidence>
<keyword evidence="20" id="KW-0408">Iron</keyword>
<dbReference type="NCBIfam" id="TIGR01369">
    <property type="entry name" value="CPSaseII_lrg"/>
    <property type="match status" value="1"/>
</dbReference>
<keyword evidence="7" id="KW-0004">4Fe-4S</keyword>
<keyword evidence="12" id="KW-0479">Metal-binding</keyword>
<dbReference type="NCBIfam" id="NF006763">
    <property type="entry name" value="PRK09284.1"/>
    <property type="match status" value="1"/>
</dbReference>
<dbReference type="GO" id="GO:0051539">
    <property type="term" value="F:4 iron, 4 sulfur cluster binding"/>
    <property type="evidence" value="ECO:0007669"/>
    <property type="project" value="UniProtKB-KW"/>
</dbReference>
<keyword evidence="14 27" id="KW-0547">Nucleotide-binding</keyword>
<gene>
    <name evidence="31" type="primary">carB</name>
    <name evidence="31" type="ORF">AWC38_SpisGene22602</name>
</gene>
<dbReference type="InterPro" id="IPR016185">
    <property type="entry name" value="PreATP-grasp_dom_sf"/>
</dbReference>
<keyword evidence="13" id="KW-0677">Repeat</keyword>
<dbReference type="InterPro" id="IPR002817">
    <property type="entry name" value="ThiC/BzaA/B"/>
</dbReference>
<dbReference type="InterPro" id="IPR025747">
    <property type="entry name" value="ThiC-associated_dom"/>
</dbReference>
<dbReference type="SUPFAM" id="SSF53271">
    <property type="entry name" value="PRTase-like"/>
    <property type="match status" value="1"/>
</dbReference>
<dbReference type="SFLD" id="SFLDF00407">
    <property type="entry name" value="phosphomethylpyrimidine_syntha"/>
    <property type="match status" value="1"/>
</dbReference>
<evidence type="ECO:0000256" key="25">
    <source>
        <dbReference type="ARBA" id="ARBA00047359"/>
    </source>
</evidence>
<dbReference type="InterPro" id="IPR036737">
    <property type="entry name" value="OmpA-like_sf"/>
</dbReference>
<dbReference type="GO" id="GO:0006526">
    <property type="term" value="P:L-arginine biosynthetic process"/>
    <property type="evidence" value="ECO:0007669"/>
    <property type="project" value="UniProtKB-KW"/>
</dbReference>
<evidence type="ECO:0000256" key="18">
    <source>
        <dbReference type="ARBA" id="ARBA00022975"/>
    </source>
</evidence>
<evidence type="ECO:0000256" key="2">
    <source>
        <dbReference type="ARBA" id="ARBA00001966"/>
    </source>
</evidence>
<comment type="catalytic activity">
    <reaction evidence="26">
        <text>hydrogencarbonate + L-glutamine + 2 ATP + H2O = carbamoyl phosphate + L-glutamate + 2 ADP + phosphate + 2 H(+)</text>
        <dbReference type="Rhea" id="RHEA:18633"/>
        <dbReference type="ChEBI" id="CHEBI:15377"/>
        <dbReference type="ChEBI" id="CHEBI:15378"/>
        <dbReference type="ChEBI" id="CHEBI:17544"/>
        <dbReference type="ChEBI" id="CHEBI:29985"/>
        <dbReference type="ChEBI" id="CHEBI:30616"/>
        <dbReference type="ChEBI" id="CHEBI:43474"/>
        <dbReference type="ChEBI" id="CHEBI:58228"/>
        <dbReference type="ChEBI" id="CHEBI:58359"/>
        <dbReference type="ChEBI" id="CHEBI:456216"/>
        <dbReference type="EC" id="6.3.5.5"/>
    </reaction>
</comment>
<dbReference type="Gene3D" id="6.10.250.620">
    <property type="match status" value="1"/>
</dbReference>
<dbReference type="NCBIfam" id="TIGR00190">
    <property type="entry name" value="thiC"/>
    <property type="match status" value="1"/>
</dbReference>
<dbReference type="InterPro" id="IPR058047">
    <property type="entry name" value="CPSase_preATP-grasp"/>
</dbReference>
<dbReference type="Pfam" id="PF13667">
    <property type="entry name" value="ThiC-associated"/>
    <property type="match status" value="1"/>
</dbReference>
<evidence type="ECO:0000256" key="5">
    <source>
        <dbReference type="ARBA" id="ARBA00005077"/>
    </source>
</evidence>
<dbReference type="Pfam" id="PF00691">
    <property type="entry name" value="OmpA"/>
    <property type="match status" value="2"/>
</dbReference>
<keyword evidence="10" id="KW-0028">Amino-acid biosynthesis</keyword>
<sequence>MPKNNAIKSILIIGSGPIIIGQACEFDYSGSQSIRSIKEEGIEVVLINSNPATIMTDPSLADFVYLKPLTTKSIIEILKKHPNIDAVLPTMGGQTALNLCIEADEKGIWKDFGVELIGVDIDAINITEDREQFRKLMIKIGVGQAPSTTANSFLKGKEIAQEYGFPLVIRPSFTLGGYGASIVYEQENFDDLLSRGLEASPIHEVIIDKALIGWKEYELELLRDKNDNVVIICTIENMDPMGIHTGDSITVAPAMTLSDKTFQKMRDMAIHMMRSIGDFAGGCNVQFAVSPDEKEEIIAIEINPRVSRSSALASKATGYPIAKIASKLALGYTLDELNNQITGNTSALFEPTLDYVIVKIPRWNFDKFEGSDRTLGLQMKSVGEVMGIGRSFQEAIHKATQSLEIKRNGLGADGKGINDYDTIIEKLKVPSWDRVFIIYDAIRMGISLAKINEITKIDFWFLRQYEDLFKLEQIISQKDLDNISTDLLLEAKQKGFADRQIAHMLGCLESEVYKLRKAKNIERVYKLVDTCAAEFGAQTPYYYSSFENKIHTADGVLKSENESIVTDQKKIIVLGSGPNRIGQGIEFDYCCVHGILAAKECGYETIMINCNPETVSTDFDTADKLYFEPVFWEHIYDIIQHEKPEGVIVQLGGQTALKLAEKLHNYGIKIMGTSYESLDLAEDRGCFSNLLQTLDIPFPKFGTAQTATEAMKIADDLDFPILVRPSYVLGGQGMKIVINKDELEKHIVDLLGKIPNNVLLLDYYLDGAIEAEADAICDADGNIYIIGIMEHIEPCGVHSGDSNATLPPFNLGDLVMQQIKDHTKKIAVALNTVGLINIQFAVKDEKVYIIEANPRASRTVPFIAKAYGEPYVNYATKIMLGACKVTDFDFDPKLEGFGSGKKDTDKDGVIDKEDRCREVFGLKDFKGCPDTDKDKVPDIDDGCPDTFGDPESRGCPDTDKDGVIDDEDRCKDVFGLEDLKGCPDTDKDKVPDIDDACPDIFGDPKFEGCPDTDKDGVKDEDDKCPKEAGSIENNGCPKKQENSKEQLENMHKKSAKIVAIEREFVLFALGSYFVTKNYYKTLDEISIYLKQTGHTIILKGYSDTIGSRHFNRILSFIRADAVKKQLLKRGVPGEKIILRGYGPVQKQKSGINGRRVDIQIIDSNAKYLQDEAQSKGAVTKIHKGQLQDSPKKLTISEAKLGSRVHFYHSIGVSIRFGYGDTDEDGVVDKKDRCPELRGLINFEGCPDVDNDKIPDIDDLCPKVAGVFDFDGCPDTDEDGIQDSEDQCVDIAGVFDFDGCPDTDEDGIQDSEDQCPKVAGFPDFDGCPEKIAGENKQQLATKISTANKDKQQLVANNNVNKNEQQLVAKNSNVNKQQQTVTNKLNNKKYGKRVRNVVTNPILFKFASFVIKNQNIKFLDNLSDKVKRNNYKVLIKGYTDSTGPASYNQILSLLRANSVKKELIKRLVSPQKIIARGYGENHKADNSNRVARSKNRRAEIQVITSELNPIEDDAQYAITKIHWIKRDIRVPMREISLSDTKNPMTGKMEPNPPVTVYDTSGVYTDADKEIDIYKGLEPLREKWIKDRGDVQQLDAFSSDFCNERLENKKLDAFRFQHKRKPLKSKKGANVSQMYYAKKGIITPEMEYVAIRENQKIQAVQKLSKHHKGNSFGASIPEVITPEFVRDEIARGRAVLPNNINHPETEPMIIGRNFLVKINANIGNSAVTSSIEEEVEKMVWASRWGADTIMDLSTGKNIHETREWILRNSPVPIGTVPIYQALEKLNGVAEDLTWEIFRDTLIEQAEQGVDYFTLHAGVLLRYVPMTAKRVTGIVSRGGSIMAKWCLHHHKENFIYTHFEDICEIMKSYDVAFSLGDGMRPGCLADANDEAQFAELETLGELTKIAWKHDVQTFIEGPGHVPMHMIKDNMEKQLQHCGEAPFYTLGPLVTDIAPGYDHITSGIGAAMIGWYGTAMLCYVTPKEHLGLPDRDDVKQGVITYKLAAHAADLAKGHPAAQYRDDALSKARFEFRWEDQFNLSLDPDTAKAYHDETLPSEGAKIAHFCSMCGPKFCSMKITQEVRQYAKDINYDEQKKVSQFDEIVEKGMQEKAEEFAKMGGRSVNAALKALQAYGRPDSVELLVLIDRRFSRHLPIQPDYIGRKIDAIGTQRVQVNWREEGAEDAIYLKE</sequence>
<dbReference type="Gene3D" id="4.10.1080.10">
    <property type="entry name" value="TSP type-3 repeat"/>
    <property type="match status" value="1"/>
</dbReference>
<comment type="caution">
    <text evidence="31">The sequence shown here is derived from an EMBL/GenBank/DDBJ whole genome shotgun (WGS) entry which is preliminary data.</text>
</comment>
<dbReference type="Gene3D" id="3.30.470.20">
    <property type="entry name" value="ATP-grasp fold, B domain"/>
    <property type="match status" value="2"/>
</dbReference>
<evidence type="ECO:0000256" key="17">
    <source>
        <dbReference type="ARBA" id="ARBA00022842"/>
    </source>
</evidence>
<evidence type="ECO:0000256" key="15">
    <source>
        <dbReference type="ARBA" id="ARBA00022833"/>
    </source>
</evidence>
<dbReference type="PROSITE" id="PS00866">
    <property type="entry name" value="CPSASE_1"/>
    <property type="match status" value="2"/>
</dbReference>
<evidence type="ECO:0000256" key="21">
    <source>
        <dbReference type="ARBA" id="ARBA00023014"/>
    </source>
</evidence>
<dbReference type="HAMAP" id="MF_00089">
    <property type="entry name" value="ThiC"/>
    <property type="match status" value="1"/>
</dbReference>
<evidence type="ECO:0000256" key="10">
    <source>
        <dbReference type="ARBA" id="ARBA00022605"/>
    </source>
</evidence>
<dbReference type="InterPro" id="IPR006664">
    <property type="entry name" value="OMP_bac"/>
</dbReference>
<dbReference type="InterPro" id="IPR036897">
    <property type="entry name" value="CarbamoylP_synth_lsu_oligo_sf"/>
</dbReference>
<dbReference type="InterPro" id="IPR006275">
    <property type="entry name" value="CPSase_lsu"/>
</dbReference>
<dbReference type="PROSITE" id="PS00867">
    <property type="entry name" value="CPSASE_2"/>
    <property type="match status" value="1"/>
</dbReference>
<feature type="domain" description="OmpA-like" evidence="30">
    <location>
        <begin position="1389"/>
        <end position="1504"/>
    </location>
</feature>
<dbReference type="FunFam" id="3.30.470.20:FF:000007">
    <property type="entry name" value="Carbamoyl-phosphate synthase large chain"/>
    <property type="match status" value="1"/>
</dbReference>
<protein>
    <submittedName>
        <fullName evidence="31">Carbamoyl-phosphate synthase large chain</fullName>
    </submittedName>
</protein>
<dbReference type="SUPFAM" id="SSF56059">
    <property type="entry name" value="Glutathione synthetase ATP-binding domain-like"/>
    <property type="match status" value="2"/>
</dbReference>
<comment type="subcellular location">
    <subcellularLocation>
        <location evidence="4">Membrane</location>
    </subcellularLocation>
</comment>
<dbReference type="PANTHER" id="PTHR11405:SF53">
    <property type="entry name" value="CARBAMOYL-PHOSPHATE SYNTHASE [AMMONIA], MITOCHONDRIAL"/>
    <property type="match status" value="1"/>
</dbReference>
<evidence type="ECO:0000256" key="22">
    <source>
        <dbReference type="ARBA" id="ARBA00023136"/>
    </source>
</evidence>
<evidence type="ECO:0000256" key="28">
    <source>
        <dbReference type="SAM" id="MobiDB-lite"/>
    </source>
</evidence>
<dbReference type="Gene3D" id="3.30.1330.60">
    <property type="entry name" value="OmpA-like domain"/>
    <property type="match status" value="2"/>
</dbReference>
<dbReference type="FunFam" id="3.20.20.540:FF:000001">
    <property type="entry name" value="Phosphomethylpyrimidine synthase"/>
    <property type="match status" value="1"/>
</dbReference>
<dbReference type="InterPro" id="IPR006665">
    <property type="entry name" value="OmpA-like"/>
</dbReference>
<evidence type="ECO:0000313" key="31">
    <source>
        <dbReference type="EMBL" id="PFX13323.1"/>
    </source>
</evidence>
<keyword evidence="17" id="KW-0460">Magnesium</keyword>
<feature type="domain" description="ATP-grasp" evidence="29">
    <location>
        <begin position="134"/>
        <end position="330"/>
    </location>
</feature>
<dbReference type="GO" id="GO:0006221">
    <property type="term" value="P:pyrimidine nucleotide biosynthetic process"/>
    <property type="evidence" value="ECO:0007669"/>
    <property type="project" value="UniProtKB-KW"/>
</dbReference>
<evidence type="ECO:0000256" key="20">
    <source>
        <dbReference type="ARBA" id="ARBA00023004"/>
    </source>
</evidence>
<dbReference type="PROSITE" id="PS50975">
    <property type="entry name" value="ATP_GRASP"/>
    <property type="match status" value="2"/>
</dbReference>
<evidence type="ECO:0000256" key="9">
    <source>
        <dbReference type="ARBA" id="ARBA00022598"/>
    </source>
</evidence>
<evidence type="ECO:0000256" key="19">
    <source>
        <dbReference type="ARBA" id="ARBA00022977"/>
    </source>
</evidence>
<dbReference type="Pfam" id="PF25596">
    <property type="entry name" value="CPSase_L_D1"/>
    <property type="match status" value="2"/>
</dbReference>
<dbReference type="NCBIfam" id="NF009895">
    <property type="entry name" value="PRK13352.1"/>
    <property type="match status" value="1"/>
</dbReference>
<organism evidence="31">
    <name type="scientific">Stylophora pistillata</name>
    <name type="common">Smooth cauliflower coral</name>
    <dbReference type="NCBI Taxonomy" id="50429"/>
    <lineage>
        <taxon>Eukaryota</taxon>
        <taxon>Metazoa</taxon>
        <taxon>Cnidaria</taxon>
        <taxon>Anthozoa</taxon>
        <taxon>Hexacorallia</taxon>
        <taxon>Scleractinia</taxon>
        <taxon>Astrocoeniina</taxon>
        <taxon>Pocilloporidae</taxon>
        <taxon>Stylophora</taxon>
    </lineage>
</organism>
<keyword evidence="8" id="KW-0055">Arginine biosynthesis</keyword>
<evidence type="ECO:0000256" key="14">
    <source>
        <dbReference type="ARBA" id="ARBA00022741"/>
    </source>
</evidence>
<dbReference type="InterPro" id="IPR011761">
    <property type="entry name" value="ATP-grasp"/>
</dbReference>
<dbReference type="NCBIfam" id="NF009455">
    <property type="entry name" value="PRK12815.1"/>
    <property type="match status" value="1"/>
</dbReference>
<dbReference type="STRING" id="50429.A0A2B4R929"/>
<keyword evidence="16 27" id="KW-0067">ATP-binding</keyword>
<dbReference type="PROSITE" id="PS51257">
    <property type="entry name" value="PROKAR_LIPOPROTEIN"/>
    <property type="match status" value="1"/>
</dbReference>
<comment type="similarity">
    <text evidence="6">Belongs to the CarB family.</text>
</comment>
<dbReference type="FunFam" id="3.40.50.20:FF:000001">
    <property type="entry name" value="Carbamoyl-phosphate synthase large chain"/>
    <property type="match status" value="1"/>
</dbReference>
<dbReference type="GO" id="GO:0016020">
    <property type="term" value="C:membrane"/>
    <property type="evidence" value="ECO:0007669"/>
    <property type="project" value="UniProtKB-SubCell"/>
</dbReference>
<evidence type="ECO:0000256" key="4">
    <source>
        <dbReference type="ARBA" id="ARBA00004370"/>
    </source>
</evidence>
<dbReference type="PROSITE" id="PS51123">
    <property type="entry name" value="OMPA_2"/>
    <property type="match status" value="2"/>
</dbReference>
<keyword evidence="19" id="KW-0784">Thiamine biosynthesis</keyword>
<proteinExistence type="inferred from homology"/>
<dbReference type="Gene3D" id="3.40.50.2020">
    <property type="match status" value="1"/>
</dbReference>
<comment type="pathway">
    <text evidence="5">Amino-acid biosynthesis; L-arginine biosynthesis; carbamoyl phosphate from bicarbonate: step 1/1.</text>
</comment>
<dbReference type="Gene3D" id="3.40.50.20">
    <property type="match status" value="2"/>
</dbReference>
<keyword evidence="23" id="KW-0464">Manganese</keyword>
<dbReference type="SMART" id="SM01096">
    <property type="entry name" value="CPSase_L_D3"/>
    <property type="match status" value="1"/>
</dbReference>
<keyword evidence="9" id="KW-0436">Ligase</keyword>
<evidence type="ECO:0000256" key="26">
    <source>
        <dbReference type="ARBA" id="ARBA00048816"/>
    </source>
</evidence>
<dbReference type="GO" id="GO:0009228">
    <property type="term" value="P:thiamine biosynthetic process"/>
    <property type="evidence" value="ECO:0007669"/>
    <property type="project" value="UniProtKB-KW"/>
</dbReference>
<keyword evidence="24" id="KW-0456">Lyase</keyword>
<evidence type="ECO:0000259" key="29">
    <source>
        <dbReference type="PROSITE" id="PS50975"/>
    </source>
</evidence>
<evidence type="ECO:0000256" key="1">
    <source>
        <dbReference type="ARBA" id="ARBA00001936"/>
    </source>
</evidence>
<dbReference type="GO" id="GO:0004088">
    <property type="term" value="F:carbamoyl-phosphate synthase (glutamine-hydrolyzing) activity"/>
    <property type="evidence" value="ECO:0007669"/>
    <property type="project" value="UniProtKB-EC"/>
</dbReference>
<keyword evidence="21" id="KW-0411">Iron-sulfur</keyword>
<dbReference type="Pfam" id="PF02786">
    <property type="entry name" value="CPSase_L_D2"/>
    <property type="match status" value="2"/>
</dbReference>
<dbReference type="FunFam" id="1.10.1030.10:FF:000002">
    <property type="entry name" value="Carbamoyl-phosphate synthase large chain"/>
    <property type="match status" value="1"/>
</dbReference>
<dbReference type="GO" id="GO:0006541">
    <property type="term" value="P:glutamine metabolic process"/>
    <property type="evidence" value="ECO:0007669"/>
    <property type="project" value="TreeGrafter"/>
</dbReference>
<dbReference type="GO" id="GO:0005509">
    <property type="term" value="F:calcium ion binding"/>
    <property type="evidence" value="ECO:0007669"/>
    <property type="project" value="InterPro"/>
</dbReference>
<accession>A0A2B4R929</accession>
<dbReference type="PRINTS" id="PR00098">
    <property type="entry name" value="CPSASE"/>
</dbReference>
<dbReference type="InterPro" id="IPR038521">
    <property type="entry name" value="ThiC/Bza_core_dom"/>
</dbReference>
<evidence type="ECO:0000256" key="23">
    <source>
        <dbReference type="ARBA" id="ARBA00023211"/>
    </source>
</evidence>
<dbReference type="InterPro" id="IPR028974">
    <property type="entry name" value="TSP_type-3_rpt"/>
</dbReference>
<name>A0A2B4R929_STYPI</name>
<dbReference type="SFLD" id="SFLDG01114">
    <property type="entry name" value="phosphomethylpyrimidine_syntha"/>
    <property type="match status" value="1"/>
</dbReference>
<reference evidence="31" key="1">
    <citation type="journal article" date="2017" name="J. ISSAAS">
        <title>Comparative analysis of the genomes of Stylophora pistillata and Acropora digitifera provides evidence for extensive differences between species of corals.</title>
        <authorList>
            <person name="Voolstra C.R."/>
            <person name="Li Y."/>
            <person name="Liew Y.J."/>
            <person name="Baumgarten S."/>
            <person name="Zoccola D."/>
            <person name="Flot J.-F."/>
            <person name="Tambutte S."/>
            <person name="Allemand D."/>
            <person name="Aranda M."/>
        </authorList>
    </citation>
    <scope>NUCLEOTIDE SEQUENCE</scope>
    <source>
        <strain evidence="31">CSM Monaco</strain>
        <tissue evidence="31">Whole animal</tissue>
    </source>
</reference>
<dbReference type="Pfam" id="PF01964">
    <property type="entry name" value="ThiC_Rad_SAM"/>
    <property type="match status" value="1"/>
</dbReference>
<evidence type="ECO:0000256" key="27">
    <source>
        <dbReference type="PROSITE-ProRule" id="PRU00409"/>
    </source>
</evidence>
<dbReference type="InterPro" id="IPR013815">
    <property type="entry name" value="ATP_grasp_subdomain_1"/>
</dbReference>
<dbReference type="SUPFAM" id="SSF48108">
    <property type="entry name" value="Carbamoyl phosphate synthetase, large subunit connection domain"/>
    <property type="match status" value="1"/>
</dbReference>
<dbReference type="InterPro" id="IPR005479">
    <property type="entry name" value="CPAse_ATP-bd"/>
</dbReference>
<dbReference type="PANTHER" id="PTHR11405">
    <property type="entry name" value="CARBAMOYLTRANSFERASE FAMILY MEMBER"/>
    <property type="match status" value="1"/>
</dbReference>
<evidence type="ECO:0000256" key="3">
    <source>
        <dbReference type="ARBA" id="ARBA00003175"/>
    </source>
</evidence>
<dbReference type="Gene3D" id="3.30.1490.20">
    <property type="entry name" value="ATP-grasp fold, A domain"/>
    <property type="match status" value="1"/>
</dbReference>
<evidence type="ECO:0000256" key="11">
    <source>
        <dbReference type="ARBA" id="ARBA00022691"/>
    </source>
</evidence>
<dbReference type="FunFam" id="3.30.470.20:FF:000026">
    <property type="entry name" value="Carbamoyl-phosphate synthase large chain"/>
    <property type="match status" value="1"/>
</dbReference>
<comment type="cofactor">
    <cofactor evidence="2">
        <name>[4Fe-4S] cluster</name>
        <dbReference type="ChEBI" id="CHEBI:49883"/>
    </cofactor>
</comment>
<evidence type="ECO:0000259" key="30">
    <source>
        <dbReference type="PROSITE" id="PS51123"/>
    </source>
</evidence>
<keyword evidence="15" id="KW-0862">Zinc</keyword>
<dbReference type="Gene3D" id="1.10.1030.10">
    <property type="entry name" value="Carbamoyl-phosphate synthetase, large subunit oligomerisation domain"/>
    <property type="match status" value="1"/>
</dbReference>
<dbReference type="InterPro" id="IPR029057">
    <property type="entry name" value="PRTase-like"/>
</dbReference>
<keyword evidence="18" id="KW-0665">Pyrimidine biosynthesis</keyword>
<keyword evidence="22" id="KW-0472">Membrane</keyword>
<keyword evidence="11" id="KW-0949">S-adenosyl-L-methionine</keyword>
<dbReference type="SFLD" id="SFLDS00113">
    <property type="entry name" value="Radical_SAM_Phosphomethylpyrim"/>
    <property type="match status" value="1"/>
</dbReference>
<dbReference type="Pfam" id="PF02787">
    <property type="entry name" value="CPSase_L_D3"/>
    <property type="match status" value="1"/>
</dbReference>
<feature type="region of interest" description="Disordered" evidence="28">
    <location>
        <begin position="1011"/>
        <end position="1042"/>
    </location>
</feature>
<comment type="cofactor">
    <cofactor evidence="1">
        <name>Mn(2+)</name>
        <dbReference type="ChEBI" id="CHEBI:29035"/>
    </cofactor>
</comment>
<dbReference type="FunFam" id="3.40.50.20:FF:000002">
    <property type="entry name" value="Carbamoyl-phosphate synthase large chain"/>
    <property type="match status" value="1"/>
</dbReference>
<dbReference type="PRINTS" id="PR01021">
    <property type="entry name" value="OMPADOMAIN"/>
</dbReference>
<dbReference type="GO" id="GO:0005737">
    <property type="term" value="C:cytoplasm"/>
    <property type="evidence" value="ECO:0007669"/>
    <property type="project" value="TreeGrafter"/>
</dbReference>
<evidence type="ECO:0000256" key="12">
    <source>
        <dbReference type="ARBA" id="ARBA00022723"/>
    </source>
</evidence>
<dbReference type="SUPFAM" id="SSF103647">
    <property type="entry name" value="TSP type-3 repeat"/>
    <property type="match status" value="2"/>
</dbReference>
<dbReference type="EMBL" id="LSMT01001008">
    <property type="protein sequence ID" value="PFX13323.1"/>
    <property type="molecule type" value="Genomic_DNA"/>
</dbReference>
<dbReference type="SUPFAM" id="SSF103088">
    <property type="entry name" value="OmpA-like"/>
    <property type="match status" value="2"/>
</dbReference>
<feature type="compositionally biased region" description="Basic and acidic residues" evidence="28">
    <location>
        <begin position="1011"/>
        <end position="1026"/>
    </location>
</feature>
<dbReference type="CDD" id="cd07185">
    <property type="entry name" value="OmpA_C-like"/>
    <property type="match status" value="2"/>
</dbReference>
<feature type="domain" description="OmpA-like" evidence="30">
    <location>
        <begin position="1054"/>
        <end position="1164"/>
    </location>
</feature>
<evidence type="ECO:0000256" key="16">
    <source>
        <dbReference type="ARBA" id="ARBA00022840"/>
    </source>
</evidence>
<dbReference type="InterPro" id="IPR005480">
    <property type="entry name" value="CPSase_lsu_oligo"/>
</dbReference>
<dbReference type="InterPro" id="IPR005483">
    <property type="entry name" value="CPSase_dom"/>
</dbReference>
<dbReference type="GO" id="GO:0005524">
    <property type="term" value="F:ATP binding"/>
    <property type="evidence" value="ECO:0007669"/>
    <property type="project" value="UniProtKB-UniRule"/>
</dbReference>
<dbReference type="Gene3D" id="3.20.20.540">
    <property type="entry name" value="Radical SAM ThiC family, central domain"/>
    <property type="match status" value="1"/>
</dbReference>
<comment type="catalytic activity">
    <reaction evidence="25">
        <text>hydrogencarbonate + NH4(+) + 2 ATP = carbamoyl phosphate + 2 ADP + phosphate + 2 H(+)</text>
        <dbReference type="Rhea" id="RHEA:18029"/>
        <dbReference type="ChEBI" id="CHEBI:15378"/>
        <dbReference type="ChEBI" id="CHEBI:17544"/>
        <dbReference type="ChEBI" id="CHEBI:28938"/>
        <dbReference type="ChEBI" id="CHEBI:30616"/>
        <dbReference type="ChEBI" id="CHEBI:43474"/>
        <dbReference type="ChEBI" id="CHEBI:58228"/>
        <dbReference type="ChEBI" id="CHEBI:456216"/>
        <dbReference type="EC" id="6.3.4.16"/>
    </reaction>
</comment>
<evidence type="ECO:0000256" key="24">
    <source>
        <dbReference type="ARBA" id="ARBA00023239"/>
    </source>
</evidence>
<dbReference type="SUPFAM" id="SSF52440">
    <property type="entry name" value="PreATP-grasp domain"/>
    <property type="match status" value="2"/>
</dbReference>
<dbReference type="OrthoDB" id="434at2759"/>
<evidence type="ECO:0000256" key="7">
    <source>
        <dbReference type="ARBA" id="ARBA00022485"/>
    </source>
</evidence>
<dbReference type="InterPro" id="IPR037509">
    <property type="entry name" value="ThiC"/>
</dbReference>
<evidence type="ECO:0000256" key="13">
    <source>
        <dbReference type="ARBA" id="ARBA00022737"/>
    </source>
</evidence>
<feature type="domain" description="ATP-grasp" evidence="29">
    <location>
        <begin position="688"/>
        <end position="880"/>
    </location>
</feature>
<dbReference type="GO" id="GO:0004087">
    <property type="term" value="F:carbamoyl-phosphate synthase (ammonia) activity"/>
    <property type="evidence" value="ECO:0007669"/>
    <property type="project" value="UniProtKB-EC"/>
</dbReference>
<evidence type="ECO:0000256" key="6">
    <source>
        <dbReference type="ARBA" id="ARBA00009799"/>
    </source>
</evidence>